<dbReference type="Proteomes" id="UP000646211">
    <property type="component" value="Unassembled WGS sequence"/>
</dbReference>
<dbReference type="CDD" id="cd08023">
    <property type="entry name" value="GH16_laminarinase_like"/>
    <property type="match status" value="1"/>
</dbReference>
<accession>A0A930UC53</accession>
<evidence type="ECO:0000313" key="4">
    <source>
        <dbReference type="EMBL" id="MBF2708596.1"/>
    </source>
</evidence>
<dbReference type="InterPro" id="IPR000757">
    <property type="entry name" value="Beta-glucanase-like"/>
</dbReference>
<feature type="chain" id="PRO_5038048308" evidence="2">
    <location>
        <begin position="27"/>
        <end position="430"/>
    </location>
</feature>
<dbReference type="SUPFAM" id="SSF49899">
    <property type="entry name" value="Concanavalin A-like lectins/glucanases"/>
    <property type="match status" value="1"/>
</dbReference>
<organism evidence="4 5">
    <name type="scientific">Flavobacterium soyangense</name>
    <dbReference type="NCBI Taxonomy" id="2023265"/>
    <lineage>
        <taxon>Bacteria</taxon>
        <taxon>Pseudomonadati</taxon>
        <taxon>Bacteroidota</taxon>
        <taxon>Flavobacteriia</taxon>
        <taxon>Flavobacteriales</taxon>
        <taxon>Flavobacteriaceae</taxon>
        <taxon>Flavobacterium</taxon>
    </lineage>
</organism>
<protein>
    <submittedName>
        <fullName evidence="4">Family 16 glycosylhydrolase</fullName>
    </submittedName>
</protein>
<dbReference type="EMBL" id="JADHEC010000015">
    <property type="protein sequence ID" value="MBF2708596.1"/>
    <property type="molecule type" value="Genomic_DNA"/>
</dbReference>
<dbReference type="GO" id="GO:0004553">
    <property type="term" value="F:hydrolase activity, hydrolyzing O-glycosyl compounds"/>
    <property type="evidence" value="ECO:0007669"/>
    <property type="project" value="InterPro"/>
</dbReference>
<dbReference type="PANTHER" id="PTHR10963">
    <property type="entry name" value="GLYCOSYL HYDROLASE-RELATED"/>
    <property type="match status" value="1"/>
</dbReference>
<name>A0A930UC53_9FLAO</name>
<keyword evidence="5" id="KW-1185">Reference proteome</keyword>
<dbReference type="InterPro" id="IPR008979">
    <property type="entry name" value="Galactose-bd-like_sf"/>
</dbReference>
<dbReference type="AlphaFoldDB" id="A0A930UC53"/>
<evidence type="ECO:0000313" key="5">
    <source>
        <dbReference type="Proteomes" id="UP000646211"/>
    </source>
</evidence>
<dbReference type="PANTHER" id="PTHR10963:SF55">
    <property type="entry name" value="GLYCOSIDE HYDROLASE FAMILY 16 PROTEIN"/>
    <property type="match status" value="1"/>
</dbReference>
<evidence type="ECO:0000256" key="2">
    <source>
        <dbReference type="SAM" id="SignalP"/>
    </source>
</evidence>
<dbReference type="SUPFAM" id="SSF49785">
    <property type="entry name" value="Galactose-binding domain-like"/>
    <property type="match status" value="1"/>
</dbReference>
<keyword evidence="2" id="KW-0732">Signal</keyword>
<dbReference type="PROSITE" id="PS51762">
    <property type="entry name" value="GH16_2"/>
    <property type="match status" value="1"/>
</dbReference>
<feature type="signal peptide" evidence="2">
    <location>
        <begin position="1"/>
        <end position="26"/>
    </location>
</feature>
<comment type="caution">
    <text evidence="4">The sequence shown here is derived from an EMBL/GenBank/DDBJ whole genome shotgun (WGS) entry which is preliminary data.</text>
</comment>
<dbReference type="Pfam" id="PF00722">
    <property type="entry name" value="Glyco_hydro_16"/>
    <property type="match status" value="1"/>
</dbReference>
<dbReference type="GO" id="GO:0005975">
    <property type="term" value="P:carbohydrate metabolic process"/>
    <property type="evidence" value="ECO:0007669"/>
    <property type="project" value="InterPro"/>
</dbReference>
<sequence length="430" mass="49105">MVILFRKFKKQFILPLVMTLFLPNCANTKTQKITSKDKNQTPKVIIVEAEDFTENSGNVTLLNNGFVKTSQDGSWLNYSVNIPVSGRYIVRLFAKNKEVKAANCWIEDYIGNKEGRKYNITRNMTVSENSSNSFVQTDGSPLAAMTHLMKLHIGKSVLLIDRIEFTLILEHKASPLVIKQNTTGKDWKLTWSDEFNGKGFPDQTKWTYDIGNWGWGNNEPQYYTKKRLENARQEGGNLIIEARKNDAGKPWTSARLTTRGKESFLYGKIEFRAKVPVGRGTWSAAWLLGDSYVDELSWPYCGEVDVLENVGSEIDDNTGNGKTHGSVHYEGYYFKKGNQTPFITDVENMNREFHNYTLEWLPSGMTMYVDGKKYFDYQLTEPRSLTWPYNKIPQNLILNLAMGGGMGGEIDPALTSQKLIFDYVRVYELK</sequence>
<gene>
    <name evidence="4" type="ORF">IR213_08340</name>
</gene>
<reference evidence="4" key="1">
    <citation type="submission" date="2020-11" db="EMBL/GenBank/DDBJ databases">
        <title>Genome of Flavobacterium soyangense.</title>
        <authorList>
            <person name="Liu Q."/>
            <person name="Xin Y.-H."/>
        </authorList>
    </citation>
    <scope>NUCLEOTIDE SEQUENCE</scope>
    <source>
        <strain evidence="4">CGMCC 1.13493</strain>
    </source>
</reference>
<dbReference type="Gene3D" id="2.60.120.260">
    <property type="entry name" value="Galactose-binding domain-like"/>
    <property type="match status" value="1"/>
</dbReference>
<dbReference type="Gene3D" id="2.60.120.200">
    <property type="match status" value="1"/>
</dbReference>
<proteinExistence type="inferred from homology"/>
<dbReference type="InterPro" id="IPR013320">
    <property type="entry name" value="ConA-like_dom_sf"/>
</dbReference>
<dbReference type="InterPro" id="IPR050546">
    <property type="entry name" value="Glycosyl_Hydrlase_16"/>
</dbReference>
<evidence type="ECO:0000259" key="3">
    <source>
        <dbReference type="PROSITE" id="PS51762"/>
    </source>
</evidence>
<evidence type="ECO:0000256" key="1">
    <source>
        <dbReference type="ARBA" id="ARBA00006865"/>
    </source>
</evidence>
<comment type="similarity">
    <text evidence="1">Belongs to the glycosyl hydrolase 16 family.</text>
</comment>
<feature type="domain" description="GH16" evidence="3">
    <location>
        <begin position="169"/>
        <end position="430"/>
    </location>
</feature>
<dbReference type="RefSeq" id="WP_194311850.1">
    <property type="nucleotide sequence ID" value="NZ_JADHEC010000015.1"/>
</dbReference>